<dbReference type="Proteomes" id="UP000007460">
    <property type="component" value="Chromosome"/>
</dbReference>
<dbReference type="EMBL" id="CP001751">
    <property type="protein sequence ID" value="ADE39060.1"/>
    <property type="molecule type" value="Genomic_DNA"/>
</dbReference>
<evidence type="ECO:0000313" key="1">
    <source>
        <dbReference type="EMBL" id="ADE39060.1"/>
    </source>
</evidence>
<name>D5BS13_PUNMI</name>
<proteinExistence type="predicted"/>
<dbReference type="HOGENOM" id="CLU_3102948_0_0_5"/>
<dbReference type="AlphaFoldDB" id="D5BS13"/>
<sequence length="51" mass="6209">MSFEPKFLTSIWPPTLMRNEMECTFKAIGLFDWFGIFDWLGIFFQRHFLCL</sequence>
<accession>D5BS13</accession>
<organism evidence="1 2">
    <name type="scientific">Puniceispirillum marinum (strain IMCC1322)</name>
    <dbReference type="NCBI Taxonomy" id="488538"/>
    <lineage>
        <taxon>Bacteria</taxon>
        <taxon>Pseudomonadati</taxon>
        <taxon>Pseudomonadota</taxon>
        <taxon>Alphaproteobacteria</taxon>
        <taxon>Candidatus Puniceispirillales</taxon>
        <taxon>Candidatus Puniceispirillaceae</taxon>
        <taxon>Candidatus Puniceispirillum</taxon>
    </lineage>
</organism>
<evidence type="ECO:0000313" key="2">
    <source>
        <dbReference type="Proteomes" id="UP000007460"/>
    </source>
</evidence>
<keyword evidence="2" id="KW-1185">Reference proteome</keyword>
<gene>
    <name evidence="1" type="ordered locus">SAR116_0818</name>
</gene>
<dbReference type="KEGG" id="apb:SAR116_0818"/>
<protein>
    <submittedName>
        <fullName evidence="1">Uncharacterized protein</fullName>
    </submittedName>
</protein>
<reference evidence="1 2" key="1">
    <citation type="journal article" date="2010" name="J. Bacteriol.">
        <title>Complete genome sequence of "Candidatus Puniceispirillum marinum" IMCC1322, a representative of the SAR116 clade in the Alphaproteobacteria.</title>
        <authorList>
            <person name="Oh H.M."/>
            <person name="Kwon K.K."/>
            <person name="Kang I."/>
            <person name="Kang S.G."/>
            <person name="Lee J.H."/>
            <person name="Kim S.J."/>
            <person name="Cho J.C."/>
        </authorList>
    </citation>
    <scope>NUCLEOTIDE SEQUENCE [LARGE SCALE GENOMIC DNA]</scope>
    <source>
        <strain evidence="1 2">IMCC1322</strain>
    </source>
</reference>